<name>L5JNV1_PTEAL</name>
<proteinExistence type="predicted"/>
<organism evidence="1 2">
    <name type="scientific">Pteropus alecto</name>
    <name type="common">Black flying fox</name>
    <dbReference type="NCBI Taxonomy" id="9402"/>
    <lineage>
        <taxon>Eukaryota</taxon>
        <taxon>Metazoa</taxon>
        <taxon>Chordata</taxon>
        <taxon>Craniata</taxon>
        <taxon>Vertebrata</taxon>
        <taxon>Euteleostomi</taxon>
        <taxon>Mammalia</taxon>
        <taxon>Eutheria</taxon>
        <taxon>Laurasiatheria</taxon>
        <taxon>Chiroptera</taxon>
        <taxon>Yinpterochiroptera</taxon>
        <taxon>Pteropodoidea</taxon>
        <taxon>Pteropodidae</taxon>
        <taxon>Pteropodinae</taxon>
        <taxon>Pteropus</taxon>
    </lineage>
</organism>
<dbReference type="EMBL" id="KB031156">
    <property type="protein sequence ID" value="ELK00622.1"/>
    <property type="molecule type" value="Genomic_DNA"/>
</dbReference>
<accession>L5JNV1</accession>
<dbReference type="InParanoid" id="L5JNV1"/>
<reference evidence="2" key="1">
    <citation type="journal article" date="2013" name="Science">
        <title>Comparative analysis of bat genomes provides insight into the evolution of flight and immunity.</title>
        <authorList>
            <person name="Zhang G."/>
            <person name="Cowled C."/>
            <person name="Shi Z."/>
            <person name="Huang Z."/>
            <person name="Bishop-Lilly K.A."/>
            <person name="Fang X."/>
            <person name="Wynne J.W."/>
            <person name="Xiong Z."/>
            <person name="Baker M.L."/>
            <person name="Zhao W."/>
            <person name="Tachedjian M."/>
            <person name="Zhu Y."/>
            <person name="Zhou P."/>
            <person name="Jiang X."/>
            <person name="Ng J."/>
            <person name="Yang L."/>
            <person name="Wu L."/>
            <person name="Xiao J."/>
            <person name="Feng Y."/>
            <person name="Chen Y."/>
            <person name="Sun X."/>
            <person name="Zhang Y."/>
            <person name="Marsh G.A."/>
            <person name="Crameri G."/>
            <person name="Broder C.C."/>
            <person name="Frey K.G."/>
            <person name="Wang L.F."/>
            <person name="Wang J."/>
        </authorList>
    </citation>
    <scope>NUCLEOTIDE SEQUENCE [LARGE SCALE GENOMIC DNA]</scope>
</reference>
<sequence length="90" mass="9804">MAPTQPSHLRVLPAEPIGLSGAPPNNVLTAQEFYCQPCIPRGETLLYLPLSIVPSTLPDPRTDTRPTEKTLCQICSQQVDSDTVYSLTPL</sequence>
<dbReference type="Proteomes" id="UP000010552">
    <property type="component" value="Unassembled WGS sequence"/>
</dbReference>
<keyword evidence="2" id="KW-1185">Reference proteome</keyword>
<dbReference type="AlphaFoldDB" id="L5JNV1"/>
<gene>
    <name evidence="1" type="ORF">PAL_GLEAN10018579</name>
</gene>
<evidence type="ECO:0000313" key="1">
    <source>
        <dbReference type="EMBL" id="ELK00622.1"/>
    </source>
</evidence>
<evidence type="ECO:0000313" key="2">
    <source>
        <dbReference type="Proteomes" id="UP000010552"/>
    </source>
</evidence>
<protein>
    <submittedName>
        <fullName evidence="1">Uncharacterized protein</fullName>
    </submittedName>
</protein>